<dbReference type="Pfam" id="PF10983">
    <property type="entry name" value="DUF2793"/>
    <property type="match status" value="1"/>
</dbReference>
<protein>
    <recommendedName>
        <fullName evidence="3">DUF2793 domain-containing protein</fullName>
    </recommendedName>
</protein>
<dbReference type="AlphaFoldDB" id="A0A1X7GDE0"/>
<organism evidence="1 2">
    <name type="scientific">Allosphingosinicella indica</name>
    <dbReference type="NCBI Taxonomy" id="941907"/>
    <lineage>
        <taxon>Bacteria</taxon>
        <taxon>Pseudomonadati</taxon>
        <taxon>Pseudomonadota</taxon>
        <taxon>Alphaproteobacteria</taxon>
        <taxon>Sphingomonadales</taxon>
        <taxon>Sphingomonadaceae</taxon>
        <taxon>Allosphingosinicella</taxon>
    </lineage>
</organism>
<gene>
    <name evidence="1" type="ORF">SAMN06295910_1592</name>
</gene>
<accession>A0A1X7GDE0</accession>
<reference evidence="2" key="1">
    <citation type="submission" date="2017-04" db="EMBL/GenBank/DDBJ databases">
        <authorList>
            <person name="Varghese N."/>
            <person name="Submissions S."/>
        </authorList>
    </citation>
    <scope>NUCLEOTIDE SEQUENCE [LARGE SCALE GENOMIC DNA]</scope>
    <source>
        <strain evidence="2">Dd16</strain>
    </source>
</reference>
<dbReference type="EMBL" id="LT840185">
    <property type="protein sequence ID" value="SMF68147.1"/>
    <property type="molecule type" value="Genomic_DNA"/>
</dbReference>
<dbReference type="RefSeq" id="WP_085218289.1">
    <property type="nucleotide sequence ID" value="NZ_LT840185.1"/>
</dbReference>
<keyword evidence="2" id="KW-1185">Reference proteome</keyword>
<evidence type="ECO:0008006" key="3">
    <source>
        <dbReference type="Google" id="ProtNLM"/>
    </source>
</evidence>
<dbReference type="InterPro" id="IPR021251">
    <property type="entry name" value="DUF2793"/>
</dbReference>
<dbReference type="Proteomes" id="UP000192934">
    <property type="component" value="Chromosome I"/>
</dbReference>
<evidence type="ECO:0000313" key="1">
    <source>
        <dbReference type="EMBL" id="SMF68147.1"/>
    </source>
</evidence>
<dbReference type="STRING" id="941907.SAMN06295910_1592"/>
<evidence type="ECO:0000313" key="2">
    <source>
        <dbReference type="Proteomes" id="UP000192934"/>
    </source>
</evidence>
<name>A0A1X7GDE0_9SPHN</name>
<sequence>MATTPRFALPHILPGQAQKELFHNEALARIDAALHASVIEPPRNAPPAAPAAGDCWIVGSTPSGAWSGQAHALAAWTEGGWRFVAPRPGMQIWEDGEGRLLRWTGATWESSICADAIFVGGVQVVGSRLAEIATPSGGTIIDAEARSAVEEIIVALKSHGLID</sequence>
<proteinExistence type="predicted"/>
<dbReference type="OrthoDB" id="564699at2"/>